<keyword evidence="4" id="KW-1185">Reference proteome</keyword>
<evidence type="ECO:0000313" key="4">
    <source>
        <dbReference type="Proteomes" id="UP001476798"/>
    </source>
</evidence>
<gene>
    <name evidence="3" type="ORF">GOODEAATRI_029190</name>
</gene>
<keyword evidence="2" id="KW-0472">Membrane</keyword>
<accession>A0ABV0MLP3</accession>
<feature type="transmembrane region" description="Helical" evidence="2">
    <location>
        <begin position="33"/>
        <end position="53"/>
    </location>
</feature>
<comment type="caution">
    <text evidence="3">The sequence shown here is derived from an EMBL/GenBank/DDBJ whole genome shotgun (WGS) entry which is preliminary data.</text>
</comment>
<keyword evidence="2" id="KW-1133">Transmembrane helix</keyword>
<dbReference type="Proteomes" id="UP001476798">
    <property type="component" value="Unassembled WGS sequence"/>
</dbReference>
<protein>
    <submittedName>
        <fullName evidence="3">Uncharacterized protein</fullName>
    </submittedName>
</protein>
<organism evidence="3 4">
    <name type="scientific">Goodea atripinnis</name>
    <dbReference type="NCBI Taxonomy" id="208336"/>
    <lineage>
        <taxon>Eukaryota</taxon>
        <taxon>Metazoa</taxon>
        <taxon>Chordata</taxon>
        <taxon>Craniata</taxon>
        <taxon>Vertebrata</taxon>
        <taxon>Euteleostomi</taxon>
        <taxon>Actinopterygii</taxon>
        <taxon>Neopterygii</taxon>
        <taxon>Teleostei</taxon>
        <taxon>Neoteleostei</taxon>
        <taxon>Acanthomorphata</taxon>
        <taxon>Ovalentaria</taxon>
        <taxon>Atherinomorphae</taxon>
        <taxon>Cyprinodontiformes</taxon>
        <taxon>Goodeidae</taxon>
        <taxon>Goodea</taxon>
    </lineage>
</organism>
<keyword evidence="2" id="KW-0812">Transmembrane</keyword>
<proteinExistence type="predicted"/>
<evidence type="ECO:0000313" key="3">
    <source>
        <dbReference type="EMBL" id="MEQ2160013.1"/>
    </source>
</evidence>
<sequence>MSRQPVSSSHIRSECIFFKSICAPVLSTLLYTFGVHIYGQLCFYFLFFTFCVWRSRDRPCSNFLHQRDQLLALGSSTVTPSTEWSDIPHELRRKRDIGSPPASGVQNLYPIHHHRDPFPTKRKNWQP</sequence>
<evidence type="ECO:0000256" key="2">
    <source>
        <dbReference type="SAM" id="Phobius"/>
    </source>
</evidence>
<feature type="region of interest" description="Disordered" evidence="1">
    <location>
        <begin position="91"/>
        <end position="127"/>
    </location>
</feature>
<dbReference type="EMBL" id="JAHRIO010004239">
    <property type="protein sequence ID" value="MEQ2160013.1"/>
    <property type="molecule type" value="Genomic_DNA"/>
</dbReference>
<feature type="compositionally biased region" description="Basic residues" evidence="1">
    <location>
        <begin position="111"/>
        <end position="127"/>
    </location>
</feature>
<name>A0ABV0MLP3_9TELE</name>
<evidence type="ECO:0000256" key="1">
    <source>
        <dbReference type="SAM" id="MobiDB-lite"/>
    </source>
</evidence>
<reference evidence="3 4" key="1">
    <citation type="submission" date="2021-06" db="EMBL/GenBank/DDBJ databases">
        <authorList>
            <person name="Palmer J.M."/>
        </authorList>
    </citation>
    <scope>NUCLEOTIDE SEQUENCE [LARGE SCALE GENOMIC DNA]</scope>
    <source>
        <strain evidence="3 4">GA_2019</strain>
        <tissue evidence="3">Muscle</tissue>
    </source>
</reference>